<accession>A0A9X3E9Y3</accession>
<sequence length="365" mass="40817">MSRLLSLRIHRLFPLFLLRSLLVFLGTCALMISASARADLVILQYHHVSDKTPPSTSISPDNFRRHLELLAEQHMTVVDLPDAIAALQKGEALPERAVAITFDDAYESIYRVAFPMLKQRGWPFTIFVNPEPVDQGLKGTITWDQLREMKAAGAVIANHSMSHPYLINRPDGVSLSDWMDQQIEQAQVRLEAEMGPTPRMFAYPFGEYNLDMVKWLADHNYLAFGQQSGAVGSSSHWQIIPRYPSAGGYADVKTLKEKLKTLALPVPNNEAADPVLDGAVMPPFTMTLTPSDWKAANLNCFASGEGPIRVERKPLENGQLQVTVTANKPIPGGRSRYNCTAPSISKPGYFYWYSQMWVNSQVKNR</sequence>
<dbReference type="Proteomes" id="UP001150830">
    <property type="component" value="Unassembled WGS sequence"/>
</dbReference>
<name>A0A9X3E9Y3_9GAMM</name>
<dbReference type="RefSeq" id="WP_283171807.1">
    <property type="nucleotide sequence ID" value="NZ_JAPNOA010000003.1"/>
</dbReference>
<reference evidence="4" key="1">
    <citation type="submission" date="2022-11" db="EMBL/GenBank/DDBJ databases">
        <title>Parathalassolutuus dongxingensis gen. nov., sp. nov., a novel member of family Oceanospirillaceae isolated from a coastal shrimp pond in Guangxi, China.</title>
        <authorList>
            <person name="Chen H."/>
        </authorList>
    </citation>
    <scope>NUCLEOTIDE SEQUENCE</scope>
    <source>
        <strain evidence="4">G-43</strain>
    </source>
</reference>
<dbReference type="SUPFAM" id="SSF88713">
    <property type="entry name" value="Glycoside hydrolase/deacetylase"/>
    <property type="match status" value="1"/>
</dbReference>
<dbReference type="PROSITE" id="PS51677">
    <property type="entry name" value="NODB"/>
    <property type="match status" value="1"/>
</dbReference>
<dbReference type="GO" id="GO:0005975">
    <property type="term" value="P:carbohydrate metabolic process"/>
    <property type="evidence" value="ECO:0007669"/>
    <property type="project" value="InterPro"/>
</dbReference>
<evidence type="ECO:0000313" key="4">
    <source>
        <dbReference type="EMBL" id="MCY0963587.1"/>
    </source>
</evidence>
<gene>
    <name evidence="4" type="ORF">OUO13_00045</name>
</gene>
<dbReference type="Gene3D" id="3.20.20.370">
    <property type="entry name" value="Glycoside hydrolase/deacetylase"/>
    <property type="match status" value="1"/>
</dbReference>
<feature type="domain" description="NodB homology" evidence="3">
    <location>
        <begin position="96"/>
        <end position="365"/>
    </location>
</feature>
<dbReference type="InterPro" id="IPR002509">
    <property type="entry name" value="NODB_dom"/>
</dbReference>
<dbReference type="GO" id="GO:0016810">
    <property type="term" value="F:hydrolase activity, acting on carbon-nitrogen (but not peptide) bonds"/>
    <property type="evidence" value="ECO:0007669"/>
    <property type="project" value="InterPro"/>
</dbReference>
<dbReference type="Pfam" id="PF01522">
    <property type="entry name" value="Polysacc_deac_1"/>
    <property type="match status" value="1"/>
</dbReference>
<comment type="caution">
    <text evidence="4">The sequence shown here is derived from an EMBL/GenBank/DDBJ whole genome shotgun (WGS) entry which is preliminary data.</text>
</comment>
<evidence type="ECO:0000313" key="5">
    <source>
        <dbReference type="Proteomes" id="UP001150830"/>
    </source>
</evidence>
<dbReference type="InterPro" id="IPR011330">
    <property type="entry name" value="Glyco_hydro/deAcase_b/a-brl"/>
</dbReference>
<keyword evidence="2" id="KW-0732">Signal</keyword>
<keyword evidence="5" id="KW-1185">Reference proteome</keyword>
<evidence type="ECO:0000256" key="1">
    <source>
        <dbReference type="ARBA" id="ARBA00004613"/>
    </source>
</evidence>
<organism evidence="4 5">
    <name type="scientific">Parathalassolituus penaei</name>
    <dbReference type="NCBI Taxonomy" id="2997323"/>
    <lineage>
        <taxon>Bacteria</taxon>
        <taxon>Pseudomonadati</taxon>
        <taxon>Pseudomonadota</taxon>
        <taxon>Gammaproteobacteria</taxon>
        <taxon>Oceanospirillales</taxon>
        <taxon>Oceanospirillaceae</taxon>
        <taxon>Parathalassolituus</taxon>
    </lineage>
</organism>
<proteinExistence type="predicted"/>
<dbReference type="CDD" id="cd10973">
    <property type="entry name" value="CE4_DAC_u4_5s"/>
    <property type="match status" value="1"/>
</dbReference>
<comment type="subcellular location">
    <subcellularLocation>
        <location evidence="1">Secreted</location>
    </subcellularLocation>
</comment>
<dbReference type="GO" id="GO:0005576">
    <property type="term" value="C:extracellular region"/>
    <property type="evidence" value="ECO:0007669"/>
    <property type="project" value="UniProtKB-SubCell"/>
</dbReference>
<dbReference type="PANTHER" id="PTHR34216">
    <property type="match status" value="1"/>
</dbReference>
<dbReference type="PANTHER" id="PTHR34216:SF3">
    <property type="entry name" value="POLY-BETA-1,6-N-ACETYL-D-GLUCOSAMINE N-DEACETYLASE"/>
    <property type="match status" value="1"/>
</dbReference>
<dbReference type="AlphaFoldDB" id="A0A9X3E9Y3"/>
<evidence type="ECO:0000259" key="3">
    <source>
        <dbReference type="PROSITE" id="PS51677"/>
    </source>
</evidence>
<protein>
    <submittedName>
        <fullName evidence="4">Polysaccharide deacetylase family protein</fullName>
    </submittedName>
</protein>
<dbReference type="EMBL" id="JAPNOA010000003">
    <property type="protein sequence ID" value="MCY0963587.1"/>
    <property type="molecule type" value="Genomic_DNA"/>
</dbReference>
<dbReference type="InterPro" id="IPR051398">
    <property type="entry name" value="Polysacch_Deacetylase"/>
</dbReference>
<evidence type="ECO:0000256" key="2">
    <source>
        <dbReference type="ARBA" id="ARBA00022729"/>
    </source>
</evidence>